<name>A0ACC2V8R0_9TREE</name>
<gene>
    <name evidence="1" type="ORF">QFC19_007466</name>
</gene>
<reference evidence="1" key="1">
    <citation type="submission" date="2023-04" db="EMBL/GenBank/DDBJ databases">
        <title>Draft Genome sequencing of Naganishia species isolated from polar environments using Oxford Nanopore Technology.</title>
        <authorList>
            <person name="Leo P."/>
            <person name="Venkateswaran K."/>
        </authorList>
    </citation>
    <scope>NUCLEOTIDE SEQUENCE</scope>
    <source>
        <strain evidence="1">MNA-CCFEE 5261</strain>
    </source>
</reference>
<evidence type="ECO:0000313" key="2">
    <source>
        <dbReference type="Proteomes" id="UP001241377"/>
    </source>
</evidence>
<organism evidence="1 2">
    <name type="scientific">Naganishia cerealis</name>
    <dbReference type="NCBI Taxonomy" id="610337"/>
    <lineage>
        <taxon>Eukaryota</taxon>
        <taxon>Fungi</taxon>
        <taxon>Dikarya</taxon>
        <taxon>Basidiomycota</taxon>
        <taxon>Agaricomycotina</taxon>
        <taxon>Tremellomycetes</taxon>
        <taxon>Filobasidiales</taxon>
        <taxon>Filobasidiaceae</taxon>
        <taxon>Naganishia</taxon>
    </lineage>
</organism>
<dbReference type="Proteomes" id="UP001241377">
    <property type="component" value="Unassembled WGS sequence"/>
</dbReference>
<comment type="caution">
    <text evidence="1">The sequence shown here is derived from an EMBL/GenBank/DDBJ whole genome shotgun (WGS) entry which is preliminary data.</text>
</comment>
<accession>A0ACC2V8R0</accession>
<protein>
    <submittedName>
        <fullName evidence="1">Uncharacterized protein</fullName>
    </submittedName>
</protein>
<keyword evidence="2" id="KW-1185">Reference proteome</keyword>
<proteinExistence type="predicted"/>
<dbReference type="EMBL" id="JASBWR010000099">
    <property type="protein sequence ID" value="KAJ9095753.1"/>
    <property type="molecule type" value="Genomic_DNA"/>
</dbReference>
<sequence>MSPFSFFSSFAFPTFPAISVPTIGSYLPENIQKRLVSYLLQRTLGKFVAKDGLQLERIEAEINQGWIRLEGLQIDVESVNAILPPDSAYRIREGHLDTIDISLPFPNVWSGPLSLNISSVQIVLESSPPFSSPSASSSCTDSPGWDLNESIHDASDDFIRTALNQEEEIQLYKSVYDFQRTAAQESPTSDLDPFATSGKEDYYDTESDGEDDPFPAPGGFPTRTSSSRGAGSQGGSTAAMVESLIETLLARLQVVIGQIVVRYHQEIPDPINTGSSSINLDFRLYGIRYALKQPDPSATPKKTLTISDMSLWLNDKKSMDGKMTEALIRSDDSSEKGEIDMMMSFGIADLRESRYEVQDSLTGSRHHTGEQDEDEDAGPAQSLYESAIGDTQQNSPVNTSPGNHQSPVTGSKSLVFPVEGTKIFGIQKGGGVVIQMWKETLPINVEPDIEGNSSRAPSQARISVQLGRMAFKLDNQQLKPVMTLIGSFVQKPQRARSKEADSRPAPTYSRSWDTRLQILLTSFDLHFLYDNDNDHQHPSSTEMFWETFRPEVIQEDHLHLRISTLAIAMTEADGTTADLGGISLLDVHKTRTRIAKAELLAQPLLMFGAVKLPSNAWLPCLPDIMEQNPVSLSENEEDTHFKIQISKAGEYPFIKGYLLPHLRAPLFELLGKSIQLGHIHLFLDPAVVSRLLQPLRHVSTVYTAAFSSSRPVELAGYAANTYSDNLHVHLGRITLKMYCTSDVNGDVRPHHRPKGKLTVQLKAISFNRYPDAAVQATLDSMLAIFEDDISANVAATWLRCGTAPAQGVVQRALDLSYLPNRSKRISMAISILAFDLDQQISHGLQYFVDDYTTWLDGVLSSANTPTMVESQPVVSQSWQPDDATFETESIDSSVPSEEILQIECVILKAVMSIEAHDRTITLEASDIDATVHAIAGSKKGNTIDCTIFSLEMSETDRGTSSTKTVLRSDMRDNARAGLDVRPVIVLCFASTEDQETRYKESIISVNLSNTFFSITPGIPWALDLRSVLSSPTGVFENMVPSDSTKATIVVQDCTAFLPASQRQGAISIDVGHFSLSDNYTISNTRKTGTDALKHEDYDFALCCLLRESRLLFCLGPGAKTKVDISYASIDVPLCADTQETFQEVIRDISEEWGLRSKDTMTTPLSRASTPSGEEPVSDIKSLLGSLSDLAPSLTASSFEEDLLRDDLPKNADFVRGSLPKTSRAGVSQHGSERHDDSIRVIYHESFDLYQDFMTRLEETVHRNDDSGGSSLVISGNAINLRILLHSGYDWQATRVAVESETEALRRRLRKLSRLISSGNAPTPDLRRTHVELFNSIHIGIRDDEEYQDDDQLLAAINDELADLDSETASTTTYKTQGPGRADAGSFRNGSGRQKKLSRSRRPQMEIFLRDTAFRYTVEDPSADVVSSFKLTLQKAEIIDHIKSSTWKSFMTAMKKSSTHDIVETEAKMLRILVDWVNPGLKQMPEARVNIEVAPLRFHIDQDALDFMKRFFSFTRTHNQVASPSPESPKLNSKSFIQHVEIQPILVKMDYKPKRLNLKALQQGSAMEVINLFHFESATMTLRHVSLNGVSSWGELYSNLLAIWTPDVKANQMSDLLTGIAPVRSMVKAGSGVADLILLPLEQYRKDGKIVKGMRRGASSFASNTLSEVATVGAQLATGTQVILERAERALGGRQPEYPDLPDMMESINLTEYEAGQAGKTSRYANQPANVNQGIAAAYSSLASNFASAAQTILAVPMEVLEQTGDQTVGFTSIASITNS</sequence>
<evidence type="ECO:0000313" key="1">
    <source>
        <dbReference type="EMBL" id="KAJ9095753.1"/>
    </source>
</evidence>